<dbReference type="InParanoid" id="Q01GF5"/>
<dbReference type="PROSITE" id="PS50125">
    <property type="entry name" value="GUANYLATE_CYCLASE_2"/>
    <property type="match status" value="2"/>
</dbReference>
<dbReference type="PANTHER" id="PTHR43081:SF1">
    <property type="entry name" value="ADENYLATE CYCLASE, TERMINAL-DIFFERENTIATION SPECIFIC"/>
    <property type="match status" value="1"/>
</dbReference>
<dbReference type="EMBL" id="CAID01000001">
    <property type="protein sequence ID" value="CAL50189.1"/>
    <property type="molecule type" value="Genomic_DNA"/>
</dbReference>
<dbReference type="GO" id="GO:0035556">
    <property type="term" value="P:intracellular signal transduction"/>
    <property type="evidence" value="ECO:0007669"/>
    <property type="project" value="InterPro"/>
</dbReference>
<accession>Q01GF5</accession>
<dbReference type="AlphaFoldDB" id="Q01GF5"/>
<comment type="caution">
    <text evidence="3">The sequence shown here is derived from an EMBL/GenBank/DDBJ whole genome shotgun (WGS) entry which is preliminary data.</text>
</comment>
<dbReference type="InterPro" id="IPR050697">
    <property type="entry name" value="Adenylyl/Guanylyl_Cyclase_3/4"/>
</dbReference>
<evidence type="ECO:0000256" key="1">
    <source>
        <dbReference type="SAM" id="MobiDB-lite"/>
    </source>
</evidence>
<dbReference type="PANTHER" id="PTHR43081">
    <property type="entry name" value="ADENYLATE CYCLASE, TERMINAL-DIFFERENTIATION SPECIFIC-RELATED"/>
    <property type="match status" value="1"/>
</dbReference>
<reference evidence="3 4" key="2">
    <citation type="journal article" date="2014" name="BMC Genomics">
        <title>An improved genome of the model marine alga Ostreococcus tauri unfolds by assessing Illumina de novo assemblies.</title>
        <authorList>
            <person name="Blanc-Mathieu R."/>
            <person name="Verhelst B."/>
            <person name="Derelle E."/>
            <person name="Rombauts S."/>
            <person name="Bouget F.Y."/>
            <person name="Carre I."/>
            <person name="Chateau A."/>
            <person name="Eyre-Walker A."/>
            <person name="Grimsley N."/>
            <person name="Moreau H."/>
            <person name="Piegu B."/>
            <person name="Rivals E."/>
            <person name="Schackwitz W."/>
            <person name="Van de Peer Y."/>
            <person name="Piganeau G."/>
        </authorList>
    </citation>
    <scope>NUCLEOTIDE SEQUENCE [LARGE SCALE GENOMIC DNA]</scope>
    <source>
        <strain evidence="4">OTTH 0595 / CCAP 157/2 / RCC745</strain>
    </source>
</reference>
<dbReference type="STRING" id="70448.Q01GF5"/>
<evidence type="ECO:0000259" key="2">
    <source>
        <dbReference type="PROSITE" id="PS50125"/>
    </source>
</evidence>
<dbReference type="GO" id="GO:0009190">
    <property type="term" value="P:cyclic nucleotide biosynthetic process"/>
    <property type="evidence" value="ECO:0007669"/>
    <property type="project" value="InterPro"/>
</dbReference>
<feature type="domain" description="Guanylate cyclase" evidence="2">
    <location>
        <begin position="392"/>
        <end position="530"/>
    </location>
</feature>
<evidence type="ECO:0000313" key="4">
    <source>
        <dbReference type="Proteomes" id="UP000009170"/>
    </source>
</evidence>
<dbReference type="RefSeq" id="XP_003074338.1">
    <property type="nucleotide sequence ID" value="XM_003074291.1"/>
</dbReference>
<dbReference type="OrthoDB" id="568473at2759"/>
<dbReference type="GeneID" id="9834809"/>
<dbReference type="SUPFAM" id="SSF52499">
    <property type="entry name" value="Isochorismatase-like hydrolases"/>
    <property type="match status" value="1"/>
</dbReference>
<organism evidence="3 4">
    <name type="scientific">Ostreococcus tauri</name>
    <name type="common">Marine green alga</name>
    <dbReference type="NCBI Taxonomy" id="70448"/>
    <lineage>
        <taxon>Eukaryota</taxon>
        <taxon>Viridiplantae</taxon>
        <taxon>Chlorophyta</taxon>
        <taxon>Mamiellophyceae</taxon>
        <taxon>Mamiellales</taxon>
        <taxon>Bathycoccaceae</taxon>
        <taxon>Ostreococcus</taxon>
    </lineage>
</organism>
<dbReference type="Pfam" id="PF00211">
    <property type="entry name" value="Guanylate_cyc"/>
    <property type="match status" value="2"/>
</dbReference>
<dbReference type="SUPFAM" id="SSF55073">
    <property type="entry name" value="Nucleotide cyclase"/>
    <property type="match status" value="2"/>
</dbReference>
<evidence type="ECO:0000313" key="3">
    <source>
        <dbReference type="EMBL" id="CAL50189.1"/>
    </source>
</evidence>
<sequence>MSALVGVGAETKIKGASKCLELSERDAVVAVCVQNDFMDAREADGSYAKQSVAARTIPASATTDNGRTVRRGALAVKDGQEVVGVTNDWLAAGSARGSRLMVTLDRHPEKHCSFCTFGKGGKRTLDCVWGCEGLQGLCVSGSSVPQVVFDSSNRCVDEISSRDFEQSRYFQWPPHCVEGSFGADLDPFLHVPKETMTLQTSAARDRDSYSMFQATEGDSGRTMEKILSDYNIDRVFIMGLATDMVVKNTLWDILSSQNNTLKQSILVAAGVRGVFDEPGDYYLSSPQSGSGIVKAEAIARGASIVAATNVDEALGELCIGTCDSDSDCDGDMVCDTSAKPYGRCKPRPISNGIATAVTILSILGALIVFRKDIIESYNNRHKARGPPTDFVVLAETDIEGSSELWERMGELGKGDLMKNVIMKLHDECLRQSMKKHFGYELLVRGDAFLVAFHTVDDALSWALQVQMDLMNAPWPQECHNVTKGTMQEFGTFSGLRVRMGIHCGRVDKCIKHHGKIVYEGNVLKETTSVADAGVGGGILLSQATLPLSHIDIPYVLFDQGFHEMSAFSVPQRLKEVYPEELAGRANVRAALDTTRRLTPSFHDAPEGDVTMCYAHAVGLNELRKIFDVKIVEKGLSVMFETLREVMMRPHCRGYDCRGYEPNGDNMYVFSTYKQGLLFALEAQAALQQAIWPDELRERVGPTGVRGIPVRMGMHSGPLKRIRIPAEGLADYYGEAANRAARVMSVAVGGQVTCVEVELERMLQNEDKGLPDILVDHLGTFSLKGIPGVTSLVQVALTETLARQGGRQFTVSKKAQQVHPASAERRIHKAR</sequence>
<dbReference type="InterPro" id="IPR029787">
    <property type="entry name" value="Nucleotide_cyclase"/>
</dbReference>
<feature type="domain" description="Guanylate cyclase" evidence="2">
    <location>
        <begin position="610"/>
        <end position="743"/>
    </location>
</feature>
<gene>
    <name evidence="3" type="ORF">OT_ostta01g02770</name>
</gene>
<dbReference type="Gene3D" id="3.40.50.850">
    <property type="entry name" value="Isochorismatase-like"/>
    <property type="match status" value="1"/>
</dbReference>
<dbReference type="InterPro" id="IPR036380">
    <property type="entry name" value="Isochorismatase-like_sf"/>
</dbReference>
<reference evidence="4" key="1">
    <citation type="journal article" date="2006" name="Proc. Natl. Acad. Sci. U.S.A.">
        <title>Genome analysis of the smallest free-living eukaryote Ostreococcus tauri unveils many unique features.</title>
        <authorList>
            <person name="Derelle E."/>
            <person name="Ferraz C."/>
            <person name="Rombauts S."/>
            <person name="Rouze P."/>
            <person name="Worden A.Z."/>
            <person name="Robbens S."/>
            <person name="Partensky F."/>
            <person name="Degroeve S."/>
            <person name="Echeynie S."/>
            <person name="Cooke R."/>
            <person name="Saeys Y."/>
            <person name="Wuyts J."/>
            <person name="Jabbari K."/>
            <person name="Bowler C."/>
            <person name="Panaud O."/>
            <person name="Piegu B."/>
            <person name="Ball S.G."/>
            <person name="Ral J.-P."/>
            <person name="Bouget F.-Y."/>
            <person name="Piganeau G."/>
            <person name="De Baets B."/>
            <person name="Picard A."/>
            <person name="Delseny M."/>
            <person name="Demaille J."/>
            <person name="Van de Peer Y."/>
            <person name="Moreau H."/>
        </authorList>
    </citation>
    <scope>NUCLEOTIDE SEQUENCE [LARGE SCALE GENOMIC DNA]</scope>
    <source>
        <strain evidence="4">OTTH 0595 / CCAP 157/2 / RCC745</strain>
    </source>
</reference>
<dbReference type="InterPro" id="IPR001054">
    <property type="entry name" value="A/G_cyclase"/>
</dbReference>
<dbReference type="Gene3D" id="3.30.70.1230">
    <property type="entry name" value="Nucleotide cyclase"/>
    <property type="match status" value="2"/>
</dbReference>
<keyword evidence="4" id="KW-1185">Reference proteome</keyword>
<protein>
    <submittedName>
        <fullName evidence="3">Isochorismatase-like</fullName>
    </submittedName>
</protein>
<name>Q01GF5_OSTTA</name>
<dbReference type="Proteomes" id="UP000009170">
    <property type="component" value="Unassembled WGS sequence"/>
</dbReference>
<feature type="region of interest" description="Disordered" evidence="1">
    <location>
        <begin position="810"/>
        <end position="830"/>
    </location>
</feature>
<proteinExistence type="predicted"/>
<dbReference type="KEGG" id="ota:OT_ostta01g02770"/>